<reference evidence="5 6" key="1">
    <citation type="submission" date="2019-06" db="EMBL/GenBank/DDBJ databases">
        <title>Draft genome sequence of the filamentous fungus Phialemoniopsis curvata isolated from diesel fuel.</title>
        <authorList>
            <person name="Varaljay V.A."/>
            <person name="Lyon W.J."/>
            <person name="Crouch A.L."/>
            <person name="Drake C.E."/>
            <person name="Hollomon J.M."/>
            <person name="Nadeau L.J."/>
            <person name="Nunn H.S."/>
            <person name="Stevenson B.S."/>
            <person name="Bojanowski C.L."/>
            <person name="Crookes-Goodson W.J."/>
        </authorList>
    </citation>
    <scope>NUCLEOTIDE SEQUENCE [LARGE SCALE GENOMIC DNA]</scope>
    <source>
        <strain evidence="5 6">D216</strain>
    </source>
</reference>
<feature type="domain" description="GFO/IDH/MocA-like oxidoreductase" evidence="4">
    <location>
        <begin position="136"/>
        <end position="268"/>
    </location>
</feature>
<dbReference type="EMBL" id="SKBQ01000068">
    <property type="protein sequence ID" value="TPX09352.1"/>
    <property type="molecule type" value="Genomic_DNA"/>
</dbReference>
<evidence type="ECO:0000259" key="4">
    <source>
        <dbReference type="Pfam" id="PF22725"/>
    </source>
</evidence>
<evidence type="ECO:0000256" key="1">
    <source>
        <dbReference type="ARBA" id="ARBA00010928"/>
    </source>
</evidence>
<protein>
    <recommendedName>
        <fullName evidence="7">Oxidoreductase</fullName>
    </recommendedName>
</protein>
<gene>
    <name evidence="5" type="ORF">E0L32_009396</name>
</gene>
<dbReference type="OrthoDB" id="2129491at2759"/>
<dbReference type="InterPro" id="IPR036291">
    <property type="entry name" value="NAD(P)-bd_dom_sf"/>
</dbReference>
<dbReference type="PANTHER" id="PTHR43708">
    <property type="entry name" value="CONSERVED EXPRESSED OXIDOREDUCTASE (EUROFUNG)"/>
    <property type="match status" value="1"/>
</dbReference>
<evidence type="ECO:0000256" key="2">
    <source>
        <dbReference type="ARBA" id="ARBA00023002"/>
    </source>
</evidence>
<dbReference type="RefSeq" id="XP_030991063.1">
    <property type="nucleotide sequence ID" value="XM_031144357.1"/>
</dbReference>
<evidence type="ECO:0008006" key="7">
    <source>
        <dbReference type="Google" id="ProtNLM"/>
    </source>
</evidence>
<accession>A0A507AJ24</accession>
<evidence type="ECO:0000313" key="5">
    <source>
        <dbReference type="EMBL" id="TPX09352.1"/>
    </source>
</evidence>
<evidence type="ECO:0000259" key="3">
    <source>
        <dbReference type="Pfam" id="PF01408"/>
    </source>
</evidence>
<dbReference type="GO" id="GO:0000166">
    <property type="term" value="F:nucleotide binding"/>
    <property type="evidence" value="ECO:0007669"/>
    <property type="project" value="InterPro"/>
</dbReference>
<dbReference type="STRING" id="1093900.A0A507AJ24"/>
<dbReference type="Pfam" id="PF01408">
    <property type="entry name" value="GFO_IDH_MocA"/>
    <property type="match status" value="1"/>
</dbReference>
<dbReference type="GeneID" id="41976843"/>
<dbReference type="Proteomes" id="UP000319257">
    <property type="component" value="Unassembled WGS sequence"/>
</dbReference>
<dbReference type="InParanoid" id="A0A507AJ24"/>
<dbReference type="Pfam" id="PF22725">
    <property type="entry name" value="GFO_IDH_MocA_C3"/>
    <property type="match status" value="1"/>
</dbReference>
<name>A0A507AJ24_9PEZI</name>
<dbReference type="Gene3D" id="3.30.360.10">
    <property type="entry name" value="Dihydrodipicolinate Reductase, domain 2"/>
    <property type="match status" value="1"/>
</dbReference>
<dbReference type="InterPro" id="IPR000683">
    <property type="entry name" value="Gfo/Idh/MocA-like_OxRdtase_N"/>
</dbReference>
<comment type="similarity">
    <text evidence="1">Belongs to the Gfo/Idh/MocA family.</text>
</comment>
<comment type="caution">
    <text evidence="5">The sequence shown here is derived from an EMBL/GenBank/DDBJ whole genome shotgun (WGS) entry which is preliminary data.</text>
</comment>
<sequence>MANADKVFNVGIVGYGLSAKVFHIPFIALTKNLKLHTIVQRHPTDASSAPRDHPDVKHRAALEPMLADPEVDLVVLCVPPNTHFDFTRKALEAGKHVLVEKPFVPTAAEAEELGRLAARRNRLVCVYQNRRWDADFLTVQKLLREGALGRVYEFETHFDRYRADKPTTWKGTLGMDQANSALYDLGSHLLDQVYTLFGLPSAVSAHFADQREGRLVRGSGPADDEPDSFNAVLSYEARGLLAHVRVGVMSVEKRQPRFWVRGTKGTYRKAGLDPQEDQLRRGMALPDPAFGKEDAAWDGTLCALQADGSVREEPCPNAEPLQTYVRFYELLGEALASGDEEKIPVRVSQAADVLRIIEAVRKAAGEGTVVRLS</sequence>
<dbReference type="SUPFAM" id="SSF51735">
    <property type="entry name" value="NAD(P)-binding Rossmann-fold domains"/>
    <property type="match status" value="1"/>
</dbReference>
<keyword evidence="2" id="KW-0560">Oxidoreductase</keyword>
<dbReference type="Gene3D" id="3.40.50.720">
    <property type="entry name" value="NAD(P)-binding Rossmann-like Domain"/>
    <property type="match status" value="1"/>
</dbReference>
<proteinExistence type="inferred from homology"/>
<dbReference type="GO" id="GO:0016491">
    <property type="term" value="F:oxidoreductase activity"/>
    <property type="evidence" value="ECO:0007669"/>
    <property type="project" value="UniProtKB-KW"/>
</dbReference>
<dbReference type="AlphaFoldDB" id="A0A507AJ24"/>
<dbReference type="PANTHER" id="PTHR43708:SF5">
    <property type="entry name" value="CONSERVED EXPRESSED OXIDOREDUCTASE (EUROFUNG)-RELATED"/>
    <property type="match status" value="1"/>
</dbReference>
<dbReference type="InterPro" id="IPR055170">
    <property type="entry name" value="GFO_IDH_MocA-like_dom"/>
</dbReference>
<feature type="domain" description="Gfo/Idh/MocA-like oxidoreductase N-terminal" evidence="3">
    <location>
        <begin position="8"/>
        <end position="127"/>
    </location>
</feature>
<organism evidence="5 6">
    <name type="scientific">Thyridium curvatum</name>
    <dbReference type="NCBI Taxonomy" id="1093900"/>
    <lineage>
        <taxon>Eukaryota</taxon>
        <taxon>Fungi</taxon>
        <taxon>Dikarya</taxon>
        <taxon>Ascomycota</taxon>
        <taxon>Pezizomycotina</taxon>
        <taxon>Sordariomycetes</taxon>
        <taxon>Sordariomycetidae</taxon>
        <taxon>Thyridiales</taxon>
        <taxon>Thyridiaceae</taxon>
        <taxon>Thyridium</taxon>
    </lineage>
</organism>
<dbReference type="InterPro" id="IPR051317">
    <property type="entry name" value="Gfo/Idh/MocA_oxidoreduct"/>
</dbReference>
<evidence type="ECO:0000313" key="6">
    <source>
        <dbReference type="Proteomes" id="UP000319257"/>
    </source>
</evidence>
<keyword evidence="6" id="KW-1185">Reference proteome</keyword>